<feature type="domain" description="Pyrrolo-quinoline quinone repeat" evidence="5">
    <location>
        <begin position="254"/>
        <end position="365"/>
    </location>
</feature>
<feature type="domain" description="Pyrrolo-quinoline quinone repeat" evidence="6">
    <location>
        <begin position="408"/>
        <end position="484"/>
    </location>
</feature>
<sequence length="507" mass="54612">MDTSTFKSLIWNLSLPTLLSASFLTSCSTTATQADTVAADAEVVAVETATATAAAEPVAAMIERNPEVEETLWNQHATMKSPINSGNVNSMQMSWKYATPTPVSHTPLVDASGVYFGDWGGTVYKVDAGTGKLIWKKEIEKPKTMWPWHGFAGTGTLGDGKLFEASVEGTAFALNPATGDVLWKTRFTDDTEAGNLSTLLYHDGLVYIGVSSVEEPMTGMKKGFIPDFQGKVVALRASDGTMAWERVLVAPPQNGCAVWSSFALDPDLNMLYFTTGNNYTGEATEMSDAIIAVDARTGEVRWHNQVTQHDVWTKADQKGPDYDFAGGPQLYVADVNGQPRKLVGAGQKSGIFHSFDAQTGERVWNTNIGYGGIDGGMHGEASVGDGSVLTWSNNSYVHTMPPDKVKISVKKLNAATGEHQWVINHAQPAAIVPGYLANDVYFIGSLDGTLQAYNADGKQLMSMKAPAPIISWLWVEGNTLYFGGGVPGMFKWADKGENGVYAYSVKQ</sequence>
<evidence type="ECO:0000256" key="4">
    <source>
        <dbReference type="SAM" id="SignalP"/>
    </source>
</evidence>
<dbReference type="Gene3D" id="2.140.10.10">
    <property type="entry name" value="Quinoprotein alcohol dehydrogenase-like superfamily"/>
    <property type="match status" value="1"/>
</dbReference>
<dbReference type="PROSITE" id="PS51257">
    <property type="entry name" value="PROKAR_LIPOPROTEIN"/>
    <property type="match status" value="1"/>
</dbReference>
<dbReference type="PANTHER" id="PTHR32303">
    <property type="entry name" value="QUINOPROTEIN ALCOHOL DEHYDROGENASE (CYTOCHROME C)"/>
    <property type="match status" value="1"/>
</dbReference>
<organism evidence="7 8">
    <name type="scientific">Pontibacter toksunensis</name>
    <dbReference type="NCBI Taxonomy" id="1332631"/>
    <lineage>
        <taxon>Bacteria</taxon>
        <taxon>Pseudomonadati</taxon>
        <taxon>Bacteroidota</taxon>
        <taxon>Cytophagia</taxon>
        <taxon>Cytophagales</taxon>
        <taxon>Hymenobacteraceae</taxon>
        <taxon>Pontibacter</taxon>
    </lineage>
</organism>
<dbReference type="PANTHER" id="PTHR32303:SF10">
    <property type="entry name" value="OUTER MEMBRANE PROTEIN ASSEMBLY FACTOR BAMB"/>
    <property type="match status" value="1"/>
</dbReference>
<reference evidence="8" key="1">
    <citation type="journal article" date="2019" name="Int. J. Syst. Evol. Microbiol.">
        <title>The Global Catalogue of Microorganisms (GCM) 10K type strain sequencing project: providing services to taxonomists for standard genome sequencing and annotation.</title>
        <authorList>
            <consortium name="The Broad Institute Genomics Platform"/>
            <consortium name="The Broad Institute Genome Sequencing Center for Infectious Disease"/>
            <person name="Wu L."/>
            <person name="Ma J."/>
        </authorList>
    </citation>
    <scope>NUCLEOTIDE SEQUENCE [LARGE SCALE GENOMIC DNA]</scope>
    <source>
        <strain evidence="8">KCTC 23984</strain>
    </source>
</reference>
<evidence type="ECO:0000256" key="2">
    <source>
        <dbReference type="ARBA" id="ARBA00008156"/>
    </source>
</evidence>
<dbReference type="InterPro" id="IPR002372">
    <property type="entry name" value="PQQ_rpt_dom"/>
</dbReference>
<feature type="signal peptide" evidence="4">
    <location>
        <begin position="1"/>
        <end position="33"/>
    </location>
</feature>
<evidence type="ECO:0000313" key="8">
    <source>
        <dbReference type="Proteomes" id="UP001597641"/>
    </source>
</evidence>
<keyword evidence="4" id="KW-0732">Signal</keyword>
<keyword evidence="3" id="KW-0560">Oxidoreductase</keyword>
<dbReference type="Pfam" id="PF01011">
    <property type="entry name" value="PQQ"/>
    <property type="match status" value="1"/>
</dbReference>
<dbReference type="Pfam" id="PF13360">
    <property type="entry name" value="PQQ_2"/>
    <property type="match status" value="1"/>
</dbReference>
<evidence type="ECO:0000313" key="7">
    <source>
        <dbReference type="EMBL" id="MFD3003919.1"/>
    </source>
</evidence>
<comment type="similarity">
    <text evidence="2">Belongs to the bacterial PQQ dehydrogenase family.</text>
</comment>
<dbReference type="RefSeq" id="WP_377492241.1">
    <property type="nucleotide sequence ID" value="NZ_JBHUOX010000053.1"/>
</dbReference>
<comment type="caution">
    <text evidence="7">The sequence shown here is derived from an EMBL/GenBank/DDBJ whole genome shotgun (WGS) entry which is preliminary data.</text>
</comment>
<dbReference type="InterPro" id="IPR011047">
    <property type="entry name" value="Quinoprotein_ADH-like_sf"/>
</dbReference>
<keyword evidence="8" id="KW-1185">Reference proteome</keyword>
<evidence type="ECO:0000259" key="6">
    <source>
        <dbReference type="Pfam" id="PF13360"/>
    </source>
</evidence>
<dbReference type="SUPFAM" id="SSF50998">
    <property type="entry name" value="Quinoprotein alcohol dehydrogenase-like"/>
    <property type="match status" value="2"/>
</dbReference>
<dbReference type="InterPro" id="IPR018391">
    <property type="entry name" value="PQQ_b-propeller_rpt"/>
</dbReference>
<gene>
    <name evidence="7" type="ORF">ACFS7Z_26420</name>
</gene>
<protein>
    <submittedName>
        <fullName evidence="7">PQQ-binding-like beta-propeller repeat protein</fullName>
    </submittedName>
</protein>
<evidence type="ECO:0000256" key="3">
    <source>
        <dbReference type="ARBA" id="ARBA00023002"/>
    </source>
</evidence>
<dbReference type="EMBL" id="JBHUOX010000053">
    <property type="protein sequence ID" value="MFD3003919.1"/>
    <property type="molecule type" value="Genomic_DNA"/>
</dbReference>
<dbReference type="Proteomes" id="UP001597641">
    <property type="component" value="Unassembled WGS sequence"/>
</dbReference>
<comment type="cofactor">
    <cofactor evidence="1">
        <name>pyrroloquinoline quinone</name>
        <dbReference type="ChEBI" id="CHEBI:58442"/>
    </cofactor>
</comment>
<feature type="chain" id="PRO_5045498414" evidence="4">
    <location>
        <begin position="34"/>
        <end position="507"/>
    </location>
</feature>
<accession>A0ABW6C6U4</accession>
<dbReference type="SMART" id="SM00564">
    <property type="entry name" value="PQQ"/>
    <property type="match status" value="6"/>
</dbReference>
<evidence type="ECO:0000256" key="1">
    <source>
        <dbReference type="ARBA" id="ARBA00001931"/>
    </source>
</evidence>
<evidence type="ECO:0000259" key="5">
    <source>
        <dbReference type="Pfam" id="PF01011"/>
    </source>
</evidence>
<name>A0ABW6C6U4_9BACT</name>
<proteinExistence type="inferred from homology"/>